<feature type="region of interest" description="Disordered" evidence="1">
    <location>
        <begin position="66"/>
        <end position="107"/>
    </location>
</feature>
<feature type="compositionally biased region" description="Pro residues" evidence="1">
    <location>
        <begin position="82"/>
        <end position="91"/>
    </location>
</feature>
<evidence type="ECO:0000313" key="3">
    <source>
        <dbReference type="Proteomes" id="UP001341840"/>
    </source>
</evidence>
<feature type="compositionally biased region" description="Low complexity" evidence="1">
    <location>
        <begin position="67"/>
        <end position="81"/>
    </location>
</feature>
<proteinExistence type="predicted"/>
<feature type="region of interest" description="Disordered" evidence="1">
    <location>
        <begin position="1"/>
        <end position="30"/>
    </location>
</feature>
<name>A0ABU6U4N7_9FABA</name>
<accession>A0ABU6U4N7</accession>
<keyword evidence="3" id="KW-1185">Reference proteome</keyword>
<feature type="compositionally biased region" description="Polar residues" evidence="1">
    <location>
        <begin position="1"/>
        <end position="12"/>
    </location>
</feature>
<dbReference type="Proteomes" id="UP001341840">
    <property type="component" value="Unassembled WGS sequence"/>
</dbReference>
<evidence type="ECO:0000256" key="1">
    <source>
        <dbReference type="SAM" id="MobiDB-lite"/>
    </source>
</evidence>
<dbReference type="EMBL" id="JASCZI010120845">
    <property type="protein sequence ID" value="MED6155744.1"/>
    <property type="molecule type" value="Genomic_DNA"/>
</dbReference>
<organism evidence="2 3">
    <name type="scientific">Stylosanthes scabra</name>
    <dbReference type="NCBI Taxonomy" id="79078"/>
    <lineage>
        <taxon>Eukaryota</taxon>
        <taxon>Viridiplantae</taxon>
        <taxon>Streptophyta</taxon>
        <taxon>Embryophyta</taxon>
        <taxon>Tracheophyta</taxon>
        <taxon>Spermatophyta</taxon>
        <taxon>Magnoliopsida</taxon>
        <taxon>eudicotyledons</taxon>
        <taxon>Gunneridae</taxon>
        <taxon>Pentapetalae</taxon>
        <taxon>rosids</taxon>
        <taxon>fabids</taxon>
        <taxon>Fabales</taxon>
        <taxon>Fabaceae</taxon>
        <taxon>Papilionoideae</taxon>
        <taxon>50 kb inversion clade</taxon>
        <taxon>dalbergioids sensu lato</taxon>
        <taxon>Dalbergieae</taxon>
        <taxon>Pterocarpus clade</taxon>
        <taxon>Stylosanthes</taxon>
    </lineage>
</organism>
<protein>
    <submittedName>
        <fullName evidence="2">Uncharacterized protein</fullName>
    </submittedName>
</protein>
<gene>
    <name evidence="2" type="ORF">PIB30_007609</name>
</gene>
<evidence type="ECO:0000313" key="2">
    <source>
        <dbReference type="EMBL" id="MED6155744.1"/>
    </source>
</evidence>
<comment type="caution">
    <text evidence="2">The sequence shown here is derived from an EMBL/GenBank/DDBJ whole genome shotgun (WGS) entry which is preliminary data.</text>
</comment>
<sequence>MATMPQNTQHVRYQSPYFRQQIPPANDPSNKYEEIERVRQKENQEMMEMQNQVAIRLNQIAEILQKSTSQQIQPQPQTPISNPLPPQPLPNPKGFLNAIRDEVGSED</sequence>
<reference evidence="2 3" key="1">
    <citation type="journal article" date="2023" name="Plants (Basel)">
        <title>Bridging the Gap: Combining Genomics and Transcriptomics Approaches to Understand Stylosanthes scabra, an Orphan Legume from the Brazilian Caatinga.</title>
        <authorList>
            <person name="Ferreira-Neto J.R.C."/>
            <person name="da Silva M.D."/>
            <person name="Binneck E."/>
            <person name="de Melo N.F."/>
            <person name="da Silva R.H."/>
            <person name="de Melo A.L.T.M."/>
            <person name="Pandolfi V."/>
            <person name="Bustamante F.O."/>
            <person name="Brasileiro-Vidal A.C."/>
            <person name="Benko-Iseppon A.M."/>
        </authorList>
    </citation>
    <scope>NUCLEOTIDE SEQUENCE [LARGE SCALE GENOMIC DNA]</scope>
    <source>
        <tissue evidence="2">Leaves</tissue>
    </source>
</reference>